<dbReference type="InterPro" id="IPR035919">
    <property type="entry name" value="EAL_sf"/>
</dbReference>
<evidence type="ECO:0000313" key="4">
    <source>
        <dbReference type="EMBL" id="KCZ55056.1"/>
    </source>
</evidence>
<proteinExistence type="predicted"/>
<reference evidence="4 5" key="1">
    <citation type="journal article" date="2014" name="Antonie Van Leeuwenhoek">
        <title>Hyphomonas beringensis sp. nov. and Hyphomonas chukchiensis sp. nov., isolated from surface seawater of the Bering Sea and Chukchi Sea.</title>
        <authorList>
            <person name="Li C."/>
            <person name="Lai Q."/>
            <person name="Li G."/>
            <person name="Dong C."/>
            <person name="Wang J."/>
            <person name="Liao Y."/>
            <person name="Shao Z."/>
        </authorList>
    </citation>
    <scope>NUCLEOTIDE SEQUENCE [LARGE SCALE GENOMIC DNA]</scope>
    <source>
        <strain evidence="4 5">25B14_1</strain>
    </source>
</reference>
<dbReference type="InterPro" id="IPR050706">
    <property type="entry name" value="Cyclic-di-GMP_PDE-like"/>
</dbReference>
<dbReference type="PATRIC" id="fig|1280946.3.peg.1527"/>
<comment type="caution">
    <text evidence="4">The sequence shown here is derived from an EMBL/GenBank/DDBJ whole genome shotgun (WGS) entry which is preliminary data.</text>
</comment>
<dbReference type="CDD" id="cd01948">
    <property type="entry name" value="EAL"/>
    <property type="match status" value="1"/>
</dbReference>
<dbReference type="PANTHER" id="PTHR33121">
    <property type="entry name" value="CYCLIC DI-GMP PHOSPHODIESTERASE PDEF"/>
    <property type="match status" value="1"/>
</dbReference>
<gene>
    <name evidence="4" type="ORF">HY29_02270</name>
</gene>
<dbReference type="GO" id="GO:0071111">
    <property type="term" value="F:cyclic-guanylate-specific phosphodiesterase activity"/>
    <property type="evidence" value="ECO:0007669"/>
    <property type="project" value="InterPro"/>
</dbReference>
<name>A0A062U407_9PROT</name>
<feature type="domain" description="EAL" evidence="3">
    <location>
        <begin position="136"/>
        <end position="398"/>
    </location>
</feature>
<keyword evidence="2" id="KW-0812">Transmembrane</keyword>
<keyword evidence="2" id="KW-1133">Transmembrane helix</keyword>
<organism evidence="4 5">
    <name type="scientific">Hyphomonas beringensis</name>
    <dbReference type="NCBI Taxonomy" id="1280946"/>
    <lineage>
        <taxon>Bacteria</taxon>
        <taxon>Pseudomonadati</taxon>
        <taxon>Pseudomonadota</taxon>
        <taxon>Alphaproteobacteria</taxon>
        <taxon>Hyphomonadales</taxon>
        <taxon>Hyphomonadaceae</taxon>
        <taxon>Hyphomonas</taxon>
    </lineage>
</organism>
<keyword evidence="2" id="KW-0472">Membrane</keyword>
<protein>
    <recommendedName>
        <fullName evidence="3">EAL domain-containing protein</fullName>
    </recommendedName>
</protein>
<dbReference type="PROSITE" id="PS50883">
    <property type="entry name" value="EAL"/>
    <property type="match status" value="1"/>
</dbReference>
<keyword evidence="1" id="KW-0175">Coiled coil</keyword>
<evidence type="ECO:0000256" key="2">
    <source>
        <dbReference type="SAM" id="Phobius"/>
    </source>
</evidence>
<dbReference type="Proteomes" id="UP000027037">
    <property type="component" value="Unassembled WGS sequence"/>
</dbReference>
<dbReference type="SUPFAM" id="SSF141868">
    <property type="entry name" value="EAL domain-like"/>
    <property type="match status" value="1"/>
</dbReference>
<dbReference type="AlphaFoldDB" id="A0A062U407"/>
<dbReference type="Pfam" id="PF00563">
    <property type="entry name" value="EAL"/>
    <property type="match status" value="1"/>
</dbReference>
<sequence length="409" mass="45901">MTFVLFLLYAAIGGAAGYGIFTLTDVGLPLSIVGGAVITALLGQIHILMKSSNSTKELDDRMGRVEKSVRDNYERMDVVEARTEAVETTIKHELTERRDALVSEMKQLEGLIDRLSRSFENKLAETSTQAAVAPEEDAVLRDVRDALKDGRVDLHLQPIVSLPQRRVSFYEGFTRLRRPNGSLLLPAEFLDAARRAKLMGIIDNLTLFRCVQIVRRLAERDRRVGVFCNIAASSLEDATFFPMFLEFMTENRDLSGAVIFEIRADRFEMRSRTMRDNMDKLTALGFRFSIDHADNLELDLPRLQSAGVRFVKMNGASLIDQLRDPSGPRPVSSINRRLEGDEVSAVFSRYGITMVAEKMEDEASVVEILEYDIPYGQGHVFGAPRPIKTSLMEETAPPQEMVQRLSSFG</sequence>
<dbReference type="PANTHER" id="PTHR33121:SF79">
    <property type="entry name" value="CYCLIC DI-GMP PHOSPHODIESTERASE PDED-RELATED"/>
    <property type="match status" value="1"/>
</dbReference>
<dbReference type="OrthoDB" id="7178689at2"/>
<dbReference type="SMART" id="SM00052">
    <property type="entry name" value="EAL"/>
    <property type="match status" value="1"/>
</dbReference>
<dbReference type="STRING" id="1280946.HY29_02270"/>
<feature type="transmembrane region" description="Helical" evidence="2">
    <location>
        <begin position="27"/>
        <end position="48"/>
    </location>
</feature>
<dbReference type="InterPro" id="IPR001633">
    <property type="entry name" value="EAL_dom"/>
</dbReference>
<feature type="coiled-coil region" evidence="1">
    <location>
        <begin position="91"/>
        <end position="125"/>
    </location>
</feature>
<dbReference type="EMBL" id="AWFF01000032">
    <property type="protein sequence ID" value="KCZ55056.1"/>
    <property type="molecule type" value="Genomic_DNA"/>
</dbReference>
<dbReference type="RefSeq" id="WP_034794980.1">
    <property type="nucleotide sequence ID" value="NZ_AWFF01000032.1"/>
</dbReference>
<accession>A0A062U407</accession>
<evidence type="ECO:0000259" key="3">
    <source>
        <dbReference type="PROSITE" id="PS50883"/>
    </source>
</evidence>
<dbReference type="eggNOG" id="COG2200">
    <property type="taxonomic scope" value="Bacteria"/>
</dbReference>
<evidence type="ECO:0000313" key="5">
    <source>
        <dbReference type="Proteomes" id="UP000027037"/>
    </source>
</evidence>
<evidence type="ECO:0000256" key="1">
    <source>
        <dbReference type="SAM" id="Coils"/>
    </source>
</evidence>
<dbReference type="Gene3D" id="3.20.20.450">
    <property type="entry name" value="EAL domain"/>
    <property type="match status" value="1"/>
</dbReference>
<keyword evidence="5" id="KW-1185">Reference proteome</keyword>